<keyword evidence="3" id="KW-1185">Reference proteome</keyword>
<accession>A0A058ZND2</accession>
<dbReference type="SUPFAM" id="SSF110087">
    <property type="entry name" value="DR1885-like metal-binding protein"/>
    <property type="match status" value="1"/>
</dbReference>
<organism evidence="2 3">
    <name type="scientific">Actibacterium atlanticum</name>
    <dbReference type="NCBI Taxonomy" id="1461693"/>
    <lineage>
        <taxon>Bacteria</taxon>
        <taxon>Pseudomonadati</taxon>
        <taxon>Pseudomonadota</taxon>
        <taxon>Alphaproteobacteria</taxon>
        <taxon>Rhodobacterales</taxon>
        <taxon>Roseobacteraceae</taxon>
        <taxon>Actibacterium</taxon>
    </lineage>
</organism>
<evidence type="ECO:0000256" key="1">
    <source>
        <dbReference type="SAM" id="SignalP"/>
    </source>
</evidence>
<dbReference type="PANTHER" id="PTHR36302:SF1">
    <property type="entry name" value="COPPER CHAPERONE PCU(A)C"/>
    <property type="match status" value="1"/>
</dbReference>
<name>A0A058ZND2_9RHOB</name>
<sequence length="142" mass="14948">MKRFALALMCLPGLAFAEGLTIEEPMVPLAPPGVMAHAAFMQITNTGDSPRQLVGVSSPDYAMAHIHQTSEQNGIATMSGVDLIEIAPGQTVAFAHGGLHIMLMHPKAALAEGDTVNLSLLFANGAVEPVTAKVMRQHRHGS</sequence>
<evidence type="ECO:0008006" key="4">
    <source>
        <dbReference type="Google" id="ProtNLM"/>
    </source>
</evidence>
<feature type="signal peptide" evidence="1">
    <location>
        <begin position="1"/>
        <end position="17"/>
    </location>
</feature>
<dbReference type="Pfam" id="PF04314">
    <property type="entry name" value="PCuAC"/>
    <property type="match status" value="1"/>
</dbReference>
<keyword evidence="1" id="KW-0732">Signal</keyword>
<dbReference type="OrthoDB" id="9796962at2"/>
<dbReference type="AlphaFoldDB" id="A0A058ZND2"/>
<protein>
    <recommendedName>
        <fullName evidence="4">Copper chaperone PCu(A)C</fullName>
    </recommendedName>
</protein>
<dbReference type="Gene3D" id="2.60.40.1890">
    <property type="entry name" value="PCu(A)C copper chaperone"/>
    <property type="match status" value="1"/>
</dbReference>
<dbReference type="PANTHER" id="PTHR36302">
    <property type="entry name" value="BLR7088 PROTEIN"/>
    <property type="match status" value="1"/>
</dbReference>
<evidence type="ECO:0000313" key="2">
    <source>
        <dbReference type="EMBL" id="KCV82301.1"/>
    </source>
</evidence>
<dbReference type="EMBL" id="AQQY01000004">
    <property type="protein sequence ID" value="KCV82301.1"/>
    <property type="molecule type" value="Genomic_DNA"/>
</dbReference>
<dbReference type="InterPro" id="IPR058248">
    <property type="entry name" value="Lxx211020-like"/>
</dbReference>
<dbReference type="STRING" id="1461693.ATO10_07922"/>
<dbReference type="Proteomes" id="UP000024836">
    <property type="component" value="Unassembled WGS sequence"/>
</dbReference>
<gene>
    <name evidence="2" type="ORF">ATO10_07922</name>
</gene>
<proteinExistence type="predicted"/>
<dbReference type="InterPro" id="IPR036182">
    <property type="entry name" value="PCuAC_sf"/>
</dbReference>
<comment type="caution">
    <text evidence="2">The sequence shown here is derived from an EMBL/GenBank/DDBJ whole genome shotgun (WGS) entry which is preliminary data.</text>
</comment>
<dbReference type="InterPro" id="IPR007410">
    <property type="entry name" value="LpqE-like"/>
</dbReference>
<evidence type="ECO:0000313" key="3">
    <source>
        <dbReference type="Proteomes" id="UP000024836"/>
    </source>
</evidence>
<reference evidence="2 3" key="1">
    <citation type="submission" date="2013-04" db="EMBL/GenBank/DDBJ databases">
        <title>Shimia sp. 22II-S11-Z10 Genome Sequencing.</title>
        <authorList>
            <person name="Lai Q."/>
            <person name="Li G."/>
            <person name="Shao Z."/>
        </authorList>
    </citation>
    <scope>NUCLEOTIDE SEQUENCE [LARGE SCALE GENOMIC DNA]</scope>
    <source>
        <strain evidence="3">22II-S11-Z10</strain>
    </source>
</reference>
<feature type="chain" id="PRO_5001566646" description="Copper chaperone PCu(A)C" evidence="1">
    <location>
        <begin position="18"/>
        <end position="142"/>
    </location>
</feature>
<dbReference type="RefSeq" id="WP_051598033.1">
    <property type="nucleotide sequence ID" value="NZ_AQQY01000004.1"/>
</dbReference>
<dbReference type="eggNOG" id="COG2847">
    <property type="taxonomic scope" value="Bacteria"/>
</dbReference>